<dbReference type="RefSeq" id="XP_024553959.1">
    <property type="nucleotide sequence ID" value="XM_024698142.1"/>
</dbReference>
<dbReference type="EMBL" id="CP009820">
    <property type="protein sequence ID" value="ATZ58711.1"/>
    <property type="molecule type" value="Genomic_DNA"/>
</dbReference>
<keyword evidence="3" id="KW-1185">Reference proteome</keyword>
<dbReference type="SMART" id="SM00205">
    <property type="entry name" value="THN"/>
    <property type="match status" value="1"/>
</dbReference>
<dbReference type="Pfam" id="PF00314">
    <property type="entry name" value="Thaumatin"/>
    <property type="match status" value="1"/>
</dbReference>
<dbReference type="Proteomes" id="UP000001798">
    <property type="component" value="Chromosome 16"/>
</dbReference>
<reference evidence="2 3" key="1">
    <citation type="journal article" date="2011" name="PLoS Genet.">
        <title>Genomic analysis of the necrotrophic fungal pathogens Sclerotinia sclerotiorum and Botrytis cinerea.</title>
        <authorList>
            <person name="Amselem J."/>
            <person name="Cuomo C.A."/>
            <person name="van Kan J.A."/>
            <person name="Viaud M."/>
            <person name="Benito E.P."/>
            <person name="Couloux A."/>
            <person name="Coutinho P.M."/>
            <person name="de Vries R.P."/>
            <person name="Dyer P.S."/>
            <person name="Fillinger S."/>
            <person name="Fournier E."/>
            <person name="Gout L."/>
            <person name="Hahn M."/>
            <person name="Kohn L."/>
            <person name="Lapalu N."/>
            <person name="Plummer K.M."/>
            <person name="Pradier J.M."/>
            <person name="Quevillon E."/>
            <person name="Sharon A."/>
            <person name="Simon A."/>
            <person name="ten Have A."/>
            <person name="Tudzynski B."/>
            <person name="Tudzynski P."/>
            <person name="Wincker P."/>
            <person name="Andrew M."/>
            <person name="Anthouard V."/>
            <person name="Beever R.E."/>
            <person name="Beffa R."/>
            <person name="Benoit I."/>
            <person name="Bouzid O."/>
            <person name="Brault B."/>
            <person name="Chen Z."/>
            <person name="Choquer M."/>
            <person name="Collemare J."/>
            <person name="Cotton P."/>
            <person name="Danchin E.G."/>
            <person name="Da Silva C."/>
            <person name="Gautier A."/>
            <person name="Giraud C."/>
            <person name="Giraud T."/>
            <person name="Gonzalez C."/>
            <person name="Grossetete S."/>
            <person name="Guldener U."/>
            <person name="Henrissat B."/>
            <person name="Howlett B.J."/>
            <person name="Kodira C."/>
            <person name="Kretschmer M."/>
            <person name="Lappartient A."/>
            <person name="Leroch M."/>
            <person name="Levis C."/>
            <person name="Mauceli E."/>
            <person name="Neuveglise C."/>
            <person name="Oeser B."/>
            <person name="Pearson M."/>
            <person name="Poulain J."/>
            <person name="Poussereau N."/>
            <person name="Quesneville H."/>
            <person name="Rascle C."/>
            <person name="Schumacher J."/>
            <person name="Segurens B."/>
            <person name="Sexton A."/>
            <person name="Silva E."/>
            <person name="Sirven C."/>
            <person name="Soanes D.M."/>
            <person name="Talbot N.J."/>
            <person name="Templeton M."/>
            <person name="Yandava C."/>
            <person name="Yarden O."/>
            <person name="Zeng Q."/>
            <person name="Rollins J.A."/>
            <person name="Lebrun M.H."/>
            <person name="Dickman M."/>
        </authorList>
    </citation>
    <scope>NUCLEOTIDE SEQUENCE [LARGE SCALE GENOMIC DNA]</scope>
    <source>
        <strain evidence="2 3">B05.10</strain>
    </source>
</reference>
<dbReference type="OrthoDB" id="3461844at2759"/>
<keyword evidence="1" id="KW-0732">Signal</keyword>
<gene>
    <name evidence="2" type="ORF">BCIN_16g04140</name>
</gene>
<evidence type="ECO:0000313" key="2">
    <source>
        <dbReference type="EMBL" id="ATZ58711.1"/>
    </source>
</evidence>
<dbReference type="InterPro" id="IPR001938">
    <property type="entry name" value="Thaumatin"/>
</dbReference>
<dbReference type="VEuPathDB" id="FungiDB:Bcin16g04140"/>
<dbReference type="PANTHER" id="PTHR31013:SF2">
    <property type="entry name" value="THAUMATIN-LIKE PROTEIN"/>
    <property type="match status" value="1"/>
</dbReference>
<dbReference type="Gene3D" id="2.60.110.10">
    <property type="entry name" value="Thaumatin"/>
    <property type="match status" value="1"/>
</dbReference>
<dbReference type="GeneID" id="5428264"/>
<feature type="signal peptide" evidence="1">
    <location>
        <begin position="1"/>
        <end position="19"/>
    </location>
</feature>
<feature type="chain" id="PRO_5016756185" description="Thaumatin-like protein" evidence="1">
    <location>
        <begin position="20"/>
        <end position="343"/>
    </location>
</feature>
<dbReference type="InterPro" id="IPR037176">
    <property type="entry name" value="Osmotin/thaumatin-like_sf"/>
</dbReference>
<accession>A0A384K7G1</accession>
<proteinExistence type="predicted"/>
<organism evidence="2 3">
    <name type="scientific">Botryotinia fuckeliana (strain B05.10)</name>
    <name type="common">Noble rot fungus</name>
    <name type="synonym">Botrytis cinerea</name>
    <dbReference type="NCBI Taxonomy" id="332648"/>
    <lineage>
        <taxon>Eukaryota</taxon>
        <taxon>Fungi</taxon>
        <taxon>Dikarya</taxon>
        <taxon>Ascomycota</taxon>
        <taxon>Pezizomycotina</taxon>
        <taxon>Leotiomycetes</taxon>
        <taxon>Helotiales</taxon>
        <taxon>Sclerotiniaceae</taxon>
        <taxon>Botrytis</taxon>
    </lineage>
</organism>
<name>A0A384K7G1_BOTFB</name>
<dbReference type="SUPFAM" id="SSF49870">
    <property type="entry name" value="Osmotin, thaumatin-like protein"/>
    <property type="match status" value="1"/>
</dbReference>
<reference evidence="2 3" key="2">
    <citation type="journal article" date="2012" name="Eukaryot. Cell">
        <title>Genome update of Botrytis cinerea strains B05.10 and T4.</title>
        <authorList>
            <person name="Staats M."/>
            <person name="van Kan J.A."/>
        </authorList>
    </citation>
    <scope>NUCLEOTIDE SEQUENCE [LARGE SCALE GENOMIC DNA]</scope>
    <source>
        <strain evidence="2 3">B05.10</strain>
    </source>
</reference>
<evidence type="ECO:0000313" key="3">
    <source>
        <dbReference type="Proteomes" id="UP000001798"/>
    </source>
</evidence>
<dbReference type="PANTHER" id="PTHR31013">
    <property type="entry name" value="THAUMATIN FAMILY PROTEIN-RELATED"/>
    <property type="match status" value="1"/>
</dbReference>
<dbReference type="PROSITE" id="PS51367">
    <property type="entry name" value="THAUMATIN_2"/>
    <property type="match status" value="1"/>
</dbReference>
<evidence type="ECO:0008006" key="4">
    <source>
        <dbReference type="Google" id="ProtNLM"/>
    </source>
</evidence>
<protein>
    <recommendedName>
        <fullName evidence="4">Thaumatin-like protein</fullName>
    </recommendedName>
</protein>
<evidence type="ECO:0000256" key="1">
    <source>
        <dbReference type="SAM" id="SignalP"/>
    </source>
</evidence>
<reference evidence="2 3" key="3">
    <citation type="journal article" date="2017" name="Mol. Plant Pathol.">
        <title>A gapless genome sequence of the fungus Botrytis cinerea.</title>
        <authorList>
            <person name="Van Kan J.A."/>
            <person name="Stassen J.H."/>
            <person name="Mosbach A."/>
            <person name="Van Der Lee T.A."/>
            <person name="Faino L."/>
            <person name="Farmer A.D."/>
            <person name="Papasotiriou D.G."/>
            <person name="Zhou S."/>
            <person name="Seidl M.F."/>
            <person name="Cottam E."/>
            <person name="Edel D."/>
            <person name="Hahn M."/>
            <person name="Schwartz D.C."/>
            <person name="Dietrich R.A."/>
            <person name="Widdison S."/>
            <person name="Scalliet G."/>
        </authorList>
    </citation>
    <scope>NUCLEOTIDE SEQUENCE [LARGE SCALE GENOMIC DNA]</scope>
    <source>
        <strain evidence="2 3">B05.10</strain>
    </source>
</reference>
<dbReference type="AlphaFoldDB" id="A0A384K7G1"/>
<sequence>MRILGPFIAFPLLMECGKAQDPARIPTNFPFFANGVSSAPYLANIANMDEFHKIKGNLTFTSQGPIHVYVNVGATQQALFLEGVLYNHAYVPVPLRTSGKPERPQIKPGEVLVEGNTEKFWAQGTAYTRRDIVQYGCNDNGTRCDSEGFRYRENGDIYNINEATFNPKGNGHVHDGGAHMDHSLVDGYTTPMIVVPENYECLPYGCTEDPTGDWCPNTHKVFLGDESNHAGCASDCKIYNTDAACCRGAYNHNQCRASSQHFSKRCKNSYAYAYDDKVGLRFCKDVPKVIYHFFNMKLDCDWAVINPDSKNLSVDSRECLDRLIQAPTRQDDVCAFLFCFPLM</sequence>